<dbReference type="InterPro" id="IPR013436">
    <property type="entry name" value="Mobile_mystery_prot_B"/>
</dbReference>
<feature type="active site" evidence="1">
    <location>
        <position position="139"/>
    </location>
</feature>
<dbReference type="NCBIfam" id="TIGR02613">
    <property type="entry name" value="mob_myst_B"/>
    <property type="match status" value="1"/>
</dbReference>
<dbReference type="InterPro" id="IPR036597">
    <property type="entry name" value="Fido-like_dom_sf"/>
</dbReference>
<dbReference type="PANTHER" id="PTHR13504:SF39">
    <property type="entry name" value="CELL FILAMENTATION PROTEIN"/>
    <property type="match status" value="1"/>
</dbReference>
<dbReference type="PROSITE" id="PS51459">
    <property type="entry name" value="FIDO"/>
    <property type="match status" value="1"/>
</dbReference>
<evidence type="ECO:0000313" key="4">
    <source>
        <dbReference type="EMBL" id="ANP44834.1"/>
    </source>
</evidence>
<dbReference type="EMBL" id="CP013244">
    <property type="protein sequence ID" value="ANP44834.1"/>
    <property type="molecule type" value="Genomic_DNA"/>
</dbReference>
<dbReference type="InterPro" id="IPR040198">
    <property type="entry name" value="Fido_containing"/>
</dbReference>
<dbReference type="InterPro" id="IPR003812">
    <property type="entry name" value="Fido"/>
</dbReference>
<dbReference type="RefSeq" id="WP_066767419.1">
    <property type="nucleotide sequence ID" value="NZ_CP013244.1"/>
</dbReference>
<keyword evidence="5" id="KW-1185">Reference proteome</keyword>
<feature type="region of interest" description="Disordered" evidence="2">
    <location>
        <begin position="1"/>
        <end position="25"/>
    </location>
</feature>
<dbReference type="Pfam" id="PF02661">
    <property type="entry name" value="Fic"/>
    <property type="match status" value="1"/>
</dbReference>
<sequence length="203" mass="23175">MSDDPQNEPLFDGDDEANTPLAPEERDGLIPSYITLRRELNEAEQVNIDKGDRWAFNPRARHDVLTEDFIRALHKRMYGDVWRWAGDFRATARNIGVEAWKIGPDFRVLLDDTKFWIERQTYPPDEIAIRFHHRLVAIHPFPNGNGRCSRLAADLLIQKLGQPRFTWGSANLVAIAETRRAYVAALQAADRGDIGPLLAFARS</sequence>
<dbReference type="InParanoid" id="A0A1B1AE45"/>
<dbReference type="Proteomes" id="UP000092498">
    <property type="component" value="Chromosome"/>
</dbReference>
<accession>A0A1B1AE45</accession>
<evidence type="ECO:0000256" key="1">
    <source>
        <dbReference type="PIRSR" id="PIRSR640198-1"/>
    </source>
</evidence>
<dbReference type="KEGG" id="cbot:ATE48_02285"/>
<name>A0A1B1AE45_9PROT</name>
<protein>
    <submittedName>
        <fullName evidence="4">Cell filamentation protein Fic</fullName>
    </submittedName>
</protein>
<evidence type="ECO:0000256" key="2">
    <source>
        <dbReference type="SAM" id="MobiDB-lite"/>
    </source>
</evidence>
<proteinExistence type="predicted"/>
<feature type="domain" description="Fido" evidence="3">
    <location>
        <begin position="65"/>
        <end position="203"/>
    </location>
</feature>
<gene>
    <name evidence="4" type="ORF">ATE48_02285</name>
</gene>
<feature type="compositionally biased region" description="Acidic residues" evidence="2">
    <location>
        <begin position="1"/>
        <end position="17"/>
    </location>
</feature>
<reference evidence="4 5" key="1">
    <citation type="submission" date="2015-11" db="EMBL/GenBank/DDBJ databases">
        <title>Whole-Genome Sequence of Candidatus Oderbacter manganicum from the National Park Lower Oder Valley, Germany.</title>
        <authorList>
            <person name="Braun B."/>
            <person name="Liere K."/>
            <person name="Szewzyk U."/>
        </authorList>
    </citation>
    <scope>NUCLEOTIDE SEQUENCE [LARGE SCALE GENOMIC DNA]</scope>
    <source>
        <strain evidence="4 5">OTSz_A_272</strain>
    </source>
</reference>
<dbReference type="SUPFAM" id="SSF140931">
    <property type="entry name" value="Fic-like"/>
    <property type="match status" value="1"/>
</dbReference>
<dbReference type="PANTHER" id="PTHR13504">
    <property type="entry name" value="FIDO DOMAIN-CONTAINING PROTEIN DDB_G0283145"/>
    <property type="match status" value="1"/>
</dbReference>
<dbReference type="AlphaFoldDB" id="A0A1B1AE45"/>
<evidence type="ECO:0000259" key="3">
    <source>
        <dbReference type="PROSITE" id="PS51459"/>
    </source>
</evidence>
<organism evidence="4 5">
    <name type="scientific">Candidatus Viadribacter manganicus</name>
    <dbReference type="NCBI Taxonomy" id="1759059"/>
    <lineage>
        <taxon>Bacteria</taxon>
        <taxon>Pseudomonadati</taxon>
        <taxon>Pseudomonadota</taxon>
        <taxon>Alphaproteobacteria</taxon>
        <taxon>Hyphomonadales</taxon>
        <taxon>Hyphomonadaceae</taxon>
        <taxon>Candidatus Viadribacter</taxon>
    </lineage>
</organism>
<dbReference type="Gene3D" id="1.10.3290.10">
    <property type="entry name" value="Fido-like domain"/>
    <property type="match status" value="1"/>
</dbReference>
<dbReference type="STRING" id="1759059.ATE48_02285"/>
<dbReference type="OrthoDB" id="9813719at2"/>
<evidence type="ECO:0000313" key="5">
    <source>
        <dbReference type="Proteomes" id="UP000092498"/>
    </source>
</evidence>